<comment type="similarity">
    <text evidence="1 5">Belongs to the KptA/TPT1 family.</text>
</comment>
<keyword evidence="7" id="KW-1185">Reference proteome</keyword>
<dbReference type="InterPro" id="IPR002745">
    <property type="entry name" value="Ptrans_KptA/Tpt1"/>
</dbReference>
<keyword evidence="2 5" id="KW-0808">Transferase</keyword>
<keyword evidence="3 5" id="KW-0520">NAD</keyword>
<dbReference type="AlphaFoldDB" id="A0A1U7DK63"/>
<evidence type="ECO:0000256" key="4">
    <source>
        <dbReference type="ARBA" id="ARBA00025212"/>
    </source>
</evidence>
<dbReference type="Proteomes" id="UP000187266">
    <property type="component" value="Chromosome"/>
</dbReference>
<dbReference type="Pfam" id="PF01885">
    <property type="entry name" value="PTS_2-RNA"/>
    <property type="match status" value="1"/>
</dbReference>
<proteinExistence type="inferred from homology"/>
<dbReference type="SUPFAM" id="SSF56399">
    <property type="entry name" value="ADP-ribosylation"/>
    <property type="match status" value="1"/>
</dbReference>
<dbReference type="PANTHER" id="PTHR12684:SF2">
    <property type="entry name" value="TRNA 2'-PHOSPHOTRANSFERASE 1"/>
    <property type="match status" value="1"/>
</dbReference>
<dbReference type="EMBL" id="CP019124">
    <property type="protein sequence ID" value="APX90376.1"/>
    <property type="molecule type" value="Genomic_DNA"/>
</dbReference>
<dbReference type="Gene3D" id="1.10.10.970">
    <property type="entry name" value="RNA 2'-phosphotransferase, Tpt1/KptA family, N-terminal domain"/>
    <property type="match status" value="1"/>
</dbReference>
<sequence length="183" mass="20164">MSRQGRFLSLILRHRPDLVGLELDPAGWVPVDRLLRALKQSGRGMSRDMLLELVAADDKQRFTVAENGERIRAAQGHSVDVNLDLKPKIPPATLYHGTARRMLDEIFSEGLLPMKRRQVHLSADPATAKGVGGRHGEPIVLTVGALDMHSAGHEFFQADNGVWLTDVVPPQFLGFATLSEDDT</sequence>
<evidence type="ECO:0000256" key="2">
    <source>
        <dbReference type="ARBA" id="ARBA00022679"/>
    </source>
</evidence>
<dbReference type="InterPro" id="IPR022928">
    <property type="entry name" value="RNA_2'-PTrans_KptA"/>
</dbReference>
<evidence type="ECO:0000313" key="7">
    <source>
        <dbReference type="Proteomes" id="UP000187266"/>
    </source>
</evidence>
<organism evidence="6 7">
    <name type="scientific">Brevirhabdus pacifica</name>
    <dbReference type="NCBI Taxonomy" id="1267768"/>
    <lineage>
        <taxon>Bacteria</taxon>
        <taxon>Pseudomonadati</taxon>
        <taxon>Pseudomonadota</taxon>
        <taxon>Alphaproteobacteria</taxon>
        <taxon>Rhodobacterales</taxon>
        <taxon>Paracoccaceae</taxon>
        <taxon>Brevirhabdus</taxon>
    </lineage>
</organism>
<evidence type="ECO:0000256" key="1">
    <source>
        <dbReference type="ARBA" id="ARBA00009836"/>
    </source>
</evidence>
<comment type="function">
    <text evidence="4 5">Removes the 2'-phosphate from RNA via an intermediate in which the phosphate is ADP-ribosylated by NAD followed by a presumed transesterification to release the RNA and generate ADP-ribose 1''-2''-cyclic phosphate (APPR&gt;P). May function as an ADP-ribosylase.</text>
</comment>
<name>A0A1U7DK63_9RHOB</name>
<dbReference type="GO" id="GO:0003950">
    <property type="term" value="F:NAD+ poly-ADP-ribosyltransferase activity"/>
    <property type="evidence" value="ECO:0007669"/>
    <property type="project" value="InterPro"/>
</dbReference>
<accession>A0A2M9D529</accession>
<protein>
    <recommendedName>
        <fullName evidence="5">Probable RNA 2'-phosphotransferase</fullName>
        <ecNumber evidence="5">2.7.1.-</ecNumber>
    </recommendedName>
</protein>
<gene>
    <name evidence="5" type="primary">kptA</name>
    <name evidence="6" type="ORF">BV394_12090</name>
</gene>
<accession>A0A1U7DK63</accession>
<evidence type="ECO:0000256" key="3">
    <source>
        <dbReference type="ARBA" id="ARBA00023027"/>
    </source>
</evidence>
<dbReference type="Gene3D" id="3.20.170.30">
    <property type="match status" value="1"/>
</dbReference>
<dbReference type="GO" id="GO:0000215">
    <property type="term" value="F:tRNA 2'-phosphotransferase activity"/>
    <property type="evidence" value="ECO:0007669"/>
    <property type="project" value="TreeGrafter"/>
</dbReference>
<dbReference type="GO" id="GO:0006388">
    <property type="term" value="P:tRNA splicing, via endonucleolytic cleavage and ligation"/>
    <property type="evidence" value="ECO:0007669"/>
    <property type="project" value="UniProtKB-UniRule"/>
</dbReference>
<dbReference type="EC" id="2.7.1.-" evidence="5"/>
<dbReference type="PANTHER" id="PTHR12684">
    <property type="entry name" value="PUTATIVE PHOSPHOTRANSFERASE"/>
    <property type="match status" value="1"/>
</dbReference>
<evidence type="ECO:0000256" key="5">
    <source>
        <dbReference type="HAMAP-Rule" id="MF_00299"/>
    </source>
</evidence>
<dbReference type="RefSeq" id="WP_076980394.1">
    <property type="nucleotide sequence ID" value="NZ_MTCO01000295.1"/>
</dbReference>
<dbReference type="OrthoDB" id="4537997at2"/>
<dbReference type="InterPro" id="IPR042081">
    <property type="entry name" value="RNA_2'-PTrans_C"/>
</dbReference>
<reference evidence="6 7" key="1">
    <citation type="submission" date="2017-01" db="EMBL/GenBank/DDBJ databases">
        <title>Genomic analysis of Xuhuaishuia manganoxidans DY6-4.</title>
        <authorList>
            <person name="Wang X."/>
        </authorList>
    </citation>
    <scope>NUCLEOTIDE SEQUENCE [LARGE SCALE GENOMIC DNA]</scope>
    <source>
        <strain evidence="6 7">DY6-4</strain>
    </source>
</reference>
<dbReference type="HAMAP" id="MF_00299">
    <property type="entry name" value="KptA"/>
    <property type="match status" value="1"/>
</dbReference>
<dbReference type="InterPro" id="IPR042080">
    <property type="entry name" value="RNA_2'-PTrans_N"/>
</dbReference>
<evidence type="ECO:0000313" key="6">
    <source>
        <dbReference type="EMBL" id="APX90376.1"/>
    </source>
</evidence>